<reference evidence="1 2" key="1">
    <citation type="submission" date="2016-07" db="EMBL/GenBank/DDBJ databases">
        <title>Pervasive Adenine N6-methylation of Active Genes in Fungi.</title>
        <authorList>
            <consortium name="DOE Joint Genome Institute"/>
            <person name="Mondo S.J."/>
            <person name="Dannebaum R.O."/>
            <person name="Kuo R.C."/>
            <person name="Labutti K."/>
            <person name="Haridas S."/>
            <person name="Kuo A."/>
            <person name="Salamov A."/>
            <person name="Ahrendt S.R."/>
            <person name="Lipzen A."/>
            <person name="Sullivan W."/>
            <person name="Andreopoulos W.B."/>
            <person name="Clum A."/>
            <person name="Lindquist E."/>
            <person name="Daum C."/>
            <person name="Ramamoorthy G.K."/>
            <person name="Gryganskyi A."/>
            <person name="Culley D."/>
            <person name="Magnuson J.K."/>
            <person name="James T.Y."/>
            <person name="O'Malley M.A."/>
            <person name="Stajich J.E."/>
            <person name="Spatafora J.W."/>
            <person name="Visel A."/>
            <person name="Grigoriev I.V."/>
        </authorList>
    </citation>
    <scope>NUCLEOTIDE SEQUENCE [LARGE SCALE GENOMIC DNA]</scope>
    <source>
        <strain evidence="1 2">CBS 115471</strain>
    </source>
</reference>
<gene>
    <name evidence="1" type="ORF">BCR34DRAFT_362648</name>
</gene>
<proteinExistence type="predicted"/>
<name>A0A1Y1ZI09_9PLEO</name>
<organism evidence="1 2">
    <name type="scientific">Clohesyomyces aquaticus</name>
    <dbReference type="NCBI Taxonomy" id="1231657"/>
    <lineage>
        <taxon>Eukaryota</taxon>
        <taxon>Fungi</taxon>
        <taxon>Dikarya</taxon>
        <taxon>Ascomycota</taxon>
        <taxon>Pezizomycotina</taxon>
        <taxon>Dothideomycetes</taxon>
        <taxon>Pleosporomycetidae</taxon>
        <taxon>Pleosporales</taxon>
        <taxon>Lindgomycetaceae</taxon>
        <taxon>Clohesyomyces</taxon>
    </lineage>
</organism>
<dbReference type="Proteomes" id="UP000193144">
    <property type="component" value="Unassembled WGS sequence"/>
</dbReference>
<dbReference type="AlphaFoldDB" id="A0A1Y1ZI09"/>
<sequence>MHAHTTCQMTVVRDCRNDPSSCFHLVSSFHSLPVWVPPSTPHFLLVPHSELQHSSILNPPLLNFSTSAISVLFVKSQLSFPFGQVSLVQFPFPFHLAFSTSHPKHSAPHDRPPLKISTILHAFLFIQSQSQFHTCRLSPPKVSSLALPDFLSYSTRGSPSIRSVTSQDLNHSSCLSAYSISISICNRRPSPPNVSFLPDPTSGVISPADPAPPNQPPIRISTTTYPIRTKTRLCQLVDLQNYLPYFRHPPVPDSGVIPLKDPTPPDRSSIWNPSTTYLIRTKSGPDYLLHLLKRLIYLPPRCSVKYSRYIHPRTTVPHPAQYHHNLHPPSPNQHLEPFPRPQKPRLRPREHELVRGKYVFLGPPPIRSIHRFRELHSIHTLEGQKEHGNSFYDLNYVYYGRENWNRFVGSMYTCRPTGHSISWMLRTPHKRTASSTVPWQAFQLSRIIMNRFQATVK</sequence>
<keyword evidence="2" id="KW-1185">Reference proteome</keyword>
<protein>
    <submittedName>
        <fullName evidence="1">Uncharacterized protein</fullName>
    </submittedName>
</protein>
<accession>A0A1Y1ZI09</accession>
<evidence type="ECO:0000313" key="1">
    <source>
        <dbReference type="EMBL" id="ORY09882.1"/>
    </source>
</evidence>
<dbReference type="EMBL" id="MCFA01000080">
    <property type="protein sequence ID" value="ORY09882.1"/>
    <property type="molecule type" value="Genomic_DNA"/>
</dbReference>
<evidence type="ECO:0000313" key="2">
    <source>
        <dbReference type="Proteomes" id="UP000193144"/>
    </source>
</evidence>
<comment type="caution">
    <text evidence="1">The sequence shown here is derived from an EMBL/GenBank/DDBJ whole genome shotgun (WGS) entry which is preliminary data.</text>
</comment>